<comment type="caution">
    <text evidence="2">The sequence shown here is derived from an EMBL/GenBank/DDBJ whole genome shotgun (WGS) entry which is preliminary data.</text>
</comment>
<reference evidence="2 3" key="1">
    <citation type="journal article" date="2011" name="J. Microbiol.">
        <title>Gramella jeungdoensis sp. nov., isolated from a solar saltern in Korea.</title>
        <authorList>
            <person name="Joung Y."/>
            <person name="Kim H."/>
            <person name="Jang T."/>
            <person name="Ahn T.S."/>
            <person name="Joh K."/>
        </authorList>
    </citation>
    <scope>NUCLEOTIDE SEQUENCE [LARGE SCALE GENOMIC DNA]</scope>
    <source>
        <strain evidence="2 3">KCTC 23123</strain>
    </source>
</reference>
<dbReference type="OrthoDB" id="2473397at2"/>
<name>A0A4Y8AQM3_9FLAO</name>
<gene>
    <name evidence="2" type="ORF">E2488_13445</name>
</gene>
<organism evidence="2 3">
    <name type="scientific">Gramella jeungdoensis</name>
    <dbReference type="NCBI Taxonomy" id="708091"/>
    <lineage>
        <taxon>Bacteria</taxon>
        <taxon>Pseudomonadati</taxon>
        <taxon>Bacteroidota</taxon>
        <taxon>Flavobacteriia</taxon>
        <taxon>Flavobacteriales</taxon>
        <taxon>Flavobacteriaceae</taxon>
        <taxon>Christiangramia</taxon>
    </lineage>
</organism>
<accession>A0A4Y8AQM3</accession>
<sequence length="123" mass="14311">MKFLTKKKHIGLLLTLLITSGFAFAQNEADKIEDLISQKRSYNQQNKNTIVYKIQLYNGVETEAYKIESNFKSVFPEYKTNIIYKQPEWKTQVGNFETKLEADRVLLLIKEEFSGAIVLEDLI</sequence>
<feature type="chain" id="PRO_5021485428" evidence="1">
    <location>
        <begin position="26"/>
        <end position="123"/>
    </location>
</feature>
<dbReference type="EMBL" id="SNQI01000005">
    <property type="protein sequence ID" value="TEW72454.1"/>
    <property type="molecule type" value="Genomic_DNA"/>
</dbReference>
<dbReference type="Proteomes" id="UP000298517">
    <property type="component" value="Unassembled WGS sequence"/>
</dbReference>
<dbReference type="AlphaFoldDB" id="A0A4Y8AQM3"/>
<proteinExistence type="predicted"/>
<evidence type="ECO:0000313" key="2">
    <source>
        <dbReference type="EMBL" id="TEW72454.1"/>
    </source>
</evidence>
<evidence type="ECO:0000256" key="1">
    <source>
        <dbReference type="SAM" id="SignalP"/>
    </source>
</evidence>
<keyword evidence="3" id="KW-1185">Reference proteome</keyword>
<dbReference type="RefSeq" id="WP_134248898.1">
    <property type="nucleotide sequence ID" value="NZ_SNQI01000005.1"/>
</dbReference>
<keyword evidence="1" id="KW-0732">Signal</keyword>
<feature type="signal peptide" evidence="1">
    <location>
        <begin position="1"/>
        <end position="25"/>
    </location>
</feature>
<evidence type="ECO:0000313" key="3">
    <source>
        <dbReference type="Proteomes" id="UP000298517"/>
    </source>
</evidence>
<protein>
    <submittedName>
        <fullName evidence="2">SPOR domain-containing protein</fullName>
    </submittedName>
</protein>